<protein>
    <recommendedName>
        <fullName evidence="2 12">Flagellar biosynthetic protein FliP</fullName>
    </recommendedName>
</protein>
<gene>
    <name evidence="12" type="primary">fliP</name>
    <name evidence="13" type="ORF">CCDG5_0370</name>
</gene>
<dbReference type="GO" id="GO:0009306">
    <property type="term" value="P:protein secretion"/>
    <property type="evidence" value="ECO:0007669"/>
    <property type="project" value="UniProtKB-UniRule"/>
</dbReference>
<name>A0A078KQU8_9FIRM</name>
<dbReference type="GO" id="GO:0005886">
    <property type="term" value="C:plasma membrane"/>
    <property type="evidence" value="ECO:0007669"/>
    <property type="project" value="UniProtKB-SubCell"/>
</dbReference>
<evidence type="ECO:0000256" key="6">
    <source>
        <dbReference type="ARBA" id="ARBA00022795"/>
    </source>
</evidence>
<feature type="transmembrane region" description="Helical" evidence="12">
    <location>
        <begin position="114"/>
        <end position="133"/>
    </location>
</feature>
<keyword evidence="9 12" id="KW-0472">Membrane</keyword>
<proteinExistence type="inferred from homology"/>
<feature type="transmembrane region" description="Helical" evidence="12">
    <location>
        <begin position="69"/>
        <end position="102"/>
    </location>
</feature>
<evidence type="ECO:0000256" key="7">
    <source>
        <dbReference type="ARBA" id="ARBA00022927"/>
    </source>
</evidence>
<dbReference type="PANTHER" id="PTHR30587:SF0">
    <property type="entry name" value="FLAGELLAR BIOSYNTHETIC PROTEIN FLIP"/>
    <property type="match status" value="1"/>
</dbReference>
<keyword evidence="14" id="KW-1185">Reference proteome</keyword>
<organism evidence="13 14">
    <name type="scientific">[Clostridium] cellulosi</name>
    <dbReference type="NCBI Taxonomy" id="29343"/>
    <lineage>
        <taxon>Bacteria</taxon>
        <taxon>Bacillati</taxon>
        <taxon>Bacillota</taxon>
        <taxon>Clostridia</taxon>
        <taxon>Eubacteriales</taxon>
        <taxon>Oscillospiraceae</taxon>
        <taxon>Oscillospiraceae incertae sedis</taxon>
    </lineage>
</organism>
<comment type="subcellular location">
    <subcellularLocation>
        <location evidence="12">Cell membrane</location>
        <topology evidence="12">Multi-pass membrane protein</topology>
    </subcellularLocation>
    <subcellularLocation>
        <location evidence="12">Bacterial flagellum basal body</location>
    </subcellularLocation>
</comment>
<evidence type="ECO:0000256" key="5">
    <source>
        <dbReference type="ARBA" id="ARBA00022692"/>
    </source>
</evidence>
<dbReference type="PRINTS" id="PR01302">
    <property type="entry name" value="TYPE3IMPPROT"/>
</dbReference>
<dbReference type="KEGG" id="ccel:CCDG5_0370"/>
<dbReference type="NCBIfam" id="NF009438">
    <property type="entry name" value="PRK12797.1"/>
    <property type="match status" value="1"/>
</dbReference>
<keyword evidence="6 12" id="KW-1005">Bacterial flagellum biogenesis</keyword>
<keyword evidence="10" id="KW-0975">Bacterial flagellum</keyword>
<sequence>MNKKTASAEKKSIQQKRKKLFKHGRLIKLFVSITVFVTIFTIGLSVMAADSSISLTLNGVETPSGTANTLQIIFLLTILSLAPSILIMMTSFTRIIIVLSLLRNALGLQQSPPNQVLVGIALFLTLFIMMPVGQQINKEAYQPYINNEITFEQAKTNAIKPLRTFMLKNTENTSMKAFLKMAKIEKVETNDDIPTYVLIPAFIMSEIKKAFMMGFIIYLPFLVIDIIVSSTLMSMGMMMLPPTMLSLPLKLALFVMVDGWSLTVESLIRSFK</sequence>
<dbReference type="GO" id="GO:0044781">
    <property type="term" value="P:bacterial-type flagellum organization"/>
    <property type="evidence" value="ECO:0007669"/>
    <property type="project" value="UniProtKB-UniRule"/>
</dbReference>
<keyword evidence="13" id="KW-0282">Flagellum</keyword>
<evidence type="ECO:0000256" key="11">
    <source>
        <dbReference type="ARBA" id="ARBA00023225"/>
    </source>
</evidence>
<keyword evidence="3 12" id="KW-0813">Transport</keyword>
<feature type="transmembrane region" description="Helical" evidence="12">
    <location>
        <begin position="210"/>
        <end position="232"/>
    </location>
</feature>
<keyword evidence="7 12" id="KW-0653">Protein transport</keyword>
<evidence type="ECO:0000256" key="3">
    <source>
        <dbReference type="ARBA" id="ARBA00022448"/>
    </source>
</evidence>
<dbReference type="Pfam" id="PF00813">
    <property type="entry name" value="FliP"/>
    <property type="match status" value="1"/>
</dbReference>
<dbReference type="InterPro" id="IPR005838">
    <property type="entry name" value="T3SS_IM_P"/>
</dbReference>
<keyword evidence="4 12" id="KW-1003">Cell membrane</keyword>
<dbReference type="AlphaFoldDB" id="A0A078KQU8"/>
<evidence type="ECO:0000256" key="4">
    <source>
        <dbReference type="ARBA" id="ARBA00022475"/>
    </source>
</evidence>
<accession>A0A078KQU8</accession>
<dbReference type="NCBIfam" id="TIGR01103">
    <property type="entry name" value="fliP"/>
    <property type="match status" value="1"/>
</dbReference>
<keyword evidence="13" id="KW-0969">Cilium</keyword>
<keyword evidence="11 12" id="KW-1006">Bacterial flagellum protein export</keyword>
<dbReference type="InterPro" id="IPR005837">
    <property type="entry name" value="FliP"/>
</dbReference>
<evidence type="ECO:0000313" key="14">
    <source>
        <dbReference type="Proteomes" id="UP000032431"/>
    </source>
</evidence>
<evidence type="ECO:0000313" key="13">
    <source>
        <dbReference type="EMBL" id="CDZ23509.1"/>
    </source>
</evidence>
<dbReference type="HOGENOM" id="CLU_042028_1_0_9"/>
<comment type="similarity">
    <text evidence="1 12">Belongs to the FliP/MopC/SpaP family.</text>
</comment>
<evidence type="ECO:0000256" key="1">
    <source>
        <dbReference type="ARBA" id="ARBA00006257"/>
    </source>
</evidence>
<feature type="transmembrane region" description="Helical" evidence="12">
    <location>
        <begin position="26"/>
        <end position="49"/>
    </location>
</feature>
<dbReference type="EMBL" id="LM995447">
    <property type="protein sequence ID" value="CDZ23509.1"/>
    <property type="molecule type" value="Genomic_DNA"/>
</dbReference>
<dbReference type="PRINTS" id="PR00951">
    <property type="entry name" value="FLGBIOSNFLIP"/>
</dbReference>
<dbReference type="STRING" id="29343.CCDG5_0370"/>
<evidence type="ECO:0000256" key="12">
    <source>
        <dbReference type="RuleBase" id="RU362069"/>
    </source>
</evidence>
<evidence type="ECO:0000256" key="9">
    <source>
        <dbReference type="ARBA" id="ARBA00023136"/>
    </source>
</evidence>
<comment type="function">
    <text evidence="12">Plays a role in the flagellum-specific transport system.</text>
</comment>
<dbReference type="PATRIC" id="fig|29343.3.peg.386"/>
<reference evidence="14" key="1">
    <citation type="submission" date="2014-07" db="EMBL/GenBank/DDBJ databases">
        <authorList>
            <person name="Wibberg D."/>
        </authorList>
    </citation>
    <scope>NUCLEOTIDE SEQUENCE [LARGE SCALE GENOMIC DNA]</scope>
    <source>
        <strain evidence="14">DG5</strain>
    </source>
</reference>
<dbReference type="OrthoDB" id="9805111at2"/>
<keyword evidence="5 12" id="KW-0812">Transmembrane</keyword>
<dbReference type="Proteomes" id="UP000032431">
    <property type="component" value="Chromosome I"/>
</dbReference>
<keyword evidence="8 12" id="KW-1133">Transmembrane helix</keyword>
<evidence type="ECO:0000256" key="10">
    <source>
        <dbReference type="ARBA" id="ARBA00023143"/>
    </source>
</evidence>
<evidence type="ECO:0000256" key="8">
    <source>
        <dbReference type="ARBA" id="ARBA00022989"/>
    </source>
</evidence>
<keyword evidence="13" id="KW-0966">Cell projection</keyword>
<evidence type="ECO:0000256" key="2">
    <source>
        <dbReference type="ARBA" id="ARBA00021714"/>
    </source>
</evidence>
<dbReference type="GO" id="GO:0009425">
    <property type="term" value="C:bacterial-type flagellum basal body"/>
    <property type="evidence" value="ECO:0007669"/>
    <property type="project" value="UniProtKB-SubCell"/>
</dbReference>
<dbReference type="PANTHER" id="PTHR30587">
    <property type="entry name" value="FLAGELLAR BIOSYNTHETIC PROTEIN FLIP"/>
    <property type="match status" value="1"/>
</dbReference>